<dbReference type="AlphaFoldDB" id="A0A1B0BZD4"/>
<dbReference type="VEuPathDB" id="VectorBase:GPPI036853"/>
<dbReference type="VEuPathDB" id="VectorBase:GPPI045002"/>
<organism evidence="1 2">
    <name type="scientific">Glossina palpalis gambiensis</name>
    <dbReference type="NCBI Taxonomy" id="67801"/>
    <lineage>
        <taxon>Eukaryota</taxon>
        <taxon>Metazoa</taxon>
        <taxon>Ecdysozoa</taxon>
        <taxon>Arthropoda</taxon>
        <taxon>Hexapoda</taxon>
        <taxon>Insecta</taxon>
        <taxon>Pterygota</taxon>
        <taxon>Neoptera</taxon>
        <taxon>Endopterygota</taxon>
        <taxon>Diptera</taxon>
        <taxon>Brachycera</taxon>
        <taxon>Muscomorpha</taxon>
        <taxon>Hippoboscoidea</taxon>
        <taxon>Glossinidae</taxon>
        <taxon>Glossina</taxon>
    </lineage>
</organism>
<dbReference type="EMBL" id="JXJN01023093">
    <property type="status" value="NOT_ANNOTATED_CDS"/>
    <property type="molecule type" value="Genomic_DNA"/>
</dbReference>
<dbReference type="Proteomes" id="UP000092460">
    <property type="component" value="Unassembled WGS sequence"/>
</dbReference>
<reference evidence="1" key="2">
    <citation type="submission" date="2020-05" db="UniProtKB">
        <authorList>
            <consortium name="EnsemblMetazoa"/>
        </authorList>
    </citation>
    <scope>IDENTIFICATION</scope>
    <source>
        <strain evidence="1">IAEA</strain>
    </source>
</reference>
<name>A0A1B0BZD4_9MUSC</name>
<evidence type="ECO:0000313" key="1">
    <source>
        <dbReference type="EnsemblMetazoa" id="GPPI036853-PA"/>
    </source>
</evidence>
<sequence length="97" mass="10703">MAANNKCRASDCIDDSNVPSEILNGRIYLNNHLSPAAAELSALCSKLRQDRKTMKYKVINVKKPFVMLILLDNTTIKCDLQGCVEFLNKGTNADSNA</sequence>
<evidence type="ECO:0000313" key="2">
    <source>
        <dbReference type="Proteomes" id="UP000092460"/>
    </source>
</evidence>
<protein>
    <submittedName>
        <fullName evidence="1">Uncharacterized protein</fullName>
    </submittedName>
</protein>
<keyword evidence="2" id="KW-1185">Reference proteome</keyword>
<dbReference type="EnsemblMetazoa" id="GPPI036853-RA">
    <property type="protein sequence ID" value="GPPI036853-PA"/>
    <property type="gene ID" value="GPPI036853"/>
</dbReference>
<proteinExistence type="predicted"/>
<accession>A0A1B0BZD4</accession>
<dbReference type="EnsemblMetazoa" id="GPPI045002-RA">
    <property type="protein sequence ID" value="GPPI045002-PA"/>
    <property type="gene ID" value="GPPI045002"/>
</dbReference>
<dbReference type="EMBL" id="JXJN01018248">
    <property type="status" value="NOT_ANNOTATED_CDS"/>
    <property type="molecule type" value="Genomic_DNA"/>
</dbReference>
<reference evidence="2" key="1">
    <citation type="submission" date="2015-01" db="EMBL/GenBank/DDBJ databases">
        <authorList>
            <person name="Aksoy S."/>
            <person name="Warren W."/>
            <person name="Wilson R.K."/>
        </authorList>
    </citation>
    <scope>NUCLEOTIDE SEQUENCE [LARGE SCALE GENOMIC DNA]</scope>
    <source>
        <strain evidence="2">IAEA</strain>
    </source>
</reference>